<keyword evidence="1" id="KW-0812">Transmembrane</keyword>
<dbReference type="GO" id="GO:0003743">
    <property type="term" value="F:translation initiation factor activity"/>
    <property type="evidence" value="ECO:0007669"/>
    <property type="project" value="UniProtKB-KW"/>
</dbReference>
<protein>
    <submittedName>
        <fullName evidence="2">Eukaryotic translation initiation factor 3subunit C</fullName>
    </submittedName>
</protein>
<sequence length="99" mass="11834">MLKFHEFTSVRCSETLDIPHYKFNFVEFSKLRSNSDYTRLLCDIIVEVIKIDEVVKYKRDGHETTRVKTYLRNLSHIFVTCNIFGLHIVSLSYLTYTYE</sequence>
<dbReference type="Gene3D" id="2.40.50.140">
    <property type="entry name" value="Nucleic acid-binding proteins"/>
    <property type="match status" value="1"/>
</dbReference>
<evidence type="ECO:0000313" key="2">
    <source>
        <dbReference type="EMBL" id="GER43572.1"/>
    </source>
</evidence>
<accession>A0A5A7QF32</accession>
<keyword evidence="1" id="KW-1133">Transmembrane helix</keyword>
<keyword evidence="2" id="KW-0648">Protein biosynthesis</keyword>
<dbReference type="Proteomes" id="UP000325081">
    <property type="component" value="Unassembled WGS sequence"/>
</dbReference>
<proteinExistence type="predicted"/>
<dbReference type="AlphaFoldDB" id="A0A5A7QF32"/>
<evidence type="ECO:0000256" key="1">
    <source>
        <dbReference type="SAM" id="Phobius"/>
    </source>
</evidence>
<dbReference type="EMBL" id="BKCP01006660">
    <property type="protein sequence ID" value="GER43572.1"/>
    <property type="molecule type" value="Genomic_DNA"/>
</dbReference>
<organism evidence="2 3">
    <name type="scientific">Striga asiatica</name>
    <name type="common">Asiatic witchweed</name>
    <name type="synonym">Buchnera asiatica</name>
    <dbReference type="NCBI Taxonomy" id="4170"/>
    <lineage>
        <taxon>Eukaryota</taxon>
        <taxon>Viridiplantae</taxon>
        <taxon>Streptophyta</taxon>
        <taxon>Embryophyta</taxon>
        <taxon>Tracheophyta</taxon>
        <taxon>Spermatophyta</taxon>
        <taxon>Magnoliopsida</taxon>
        <taxon>eudicotyledons</taxon>
        <taxon>Gunneridae</taxon>
        <taxon>Pentapetalae</taxon>
        <taxon>asterids</taxon>
        <taxon>lamiids</taxon>
        <taxon>Lamiales</taxon>
        <taxon>Orobanchaceae</taxon>
        <taxon>Buchnereae</taxon>
        <taxon>Striga</taxon>
    </lineage>
</organism>
<keyword evidence="1" id="KW-0472">Membrane</keyword>
<feature type="transmembrane region" description="Helical" evidence="1">
    <location>
        <begin position="74"/>
        <end position="96"/>
    </location>
</feature>
<comment type="caution">
    <text evidence="2">The sequence shown here is derived from an EMBL/GenBank/DDBJ whole genome shotgun (WGS) entry which is preliminary data.</text>
</comment>
<keyword evidence="2" id="KW-0396">Initiation factor</keyword>
<reference evidence="3" key="1">
    <citation type="journal article" date="2019" name="Curr. Biol.">
        <title>Genome Sequence of Striga asiatica Provides Insight into the Evolution of Plant Parasitism.</title>
        <authorList>
            <person name="Yoshida S."/>
            <person name="Kim S."/>
            <person name="Wafula E.K."/>
            <person name="Tanskanen J."/>
            <person name="Kim Y.M."/>
            <person name="Honaas L."/>
            <person name="Yang Z."/>
            <person name="Spallek T."/>
            <person name="Conn C.E."/>
            <person name="Ichihashi Y."/>
            <person name="Cheong K."/>
            <person name="Cui S."/>
            <person name="Der J.P."/>
            <person name="Gundlach H."/>
            <person name="Jiao Y."/>
            <person name="Hori C."/>
            <person name="Ishida J.K."/>
            <person name="Kasahara H."/>
            <person name="Kiba T."/>
            <person name="Kim M.S."/>
            <person name="Koo N."/>
            <person name="Laohavisit A."/>
            <person name="Lee Y.H."/>
            <person name="Lumba S."/>
            <person name="McCourt P."/>
            <person name="Mortimer J.C."/>
            <person name="Mutuku J.M."/>
            <person name="Nomura T."/>
            <person name="Sasaki-Sekimoto Y."/>
            <person name="Seto Y."/>
            <person name="Wang Y."/>
            <person name="Wakatake T."/>
            <person name="Sakakibara H."/>
            <person name="Demura T."/>
            <person name="Yamaguchi S."/>
            <person name="Yoneyama K."/>
            <person name="Manabe R.I."/>
            <person name="Nelson D.C."/>
            <person name="Schulman A.H."/>
            <person name="Timko M.P."/>
            <person name="dePamphilis C.W."/>
            <person name="Choi D."/>
            <person name="Shirasu K."/>
        </authorList>
    </citation>
    <scope>NUCLEOTIDE SEQUENCE [LARGE SCALE GENOMIC DNA]</scope>
    <source>
        <strain evidence="3">cv. UVA1</strain>
    </source>
</reference>
<dbReference type="InterPro" id="IPR012340">
    <property type="entry name" value="NA-bd_OB-fold"/>
</dbReference>
<keyword evidence="3" id="KW-1185">Reference proteome</keyword>
<evidence type="ECO:0000313" key="3">
    <source>
        <dbReference type="Proteomes" id="UP000325081"/>
    </source>
</evidence>
<gene>
    <name evidence="2" type="ORF">STAS_20427</name>
</gene>
<name>A0A5A7QF32_STRAF</name>